<keyword evidence="8 10" id="KW-1133">Transmembrane helix</keyword>
<comment type="caution">
    <text evidence="11">The sequence shown here is derived from an EMBL/GenBank/DDBJ whole genome shotgun (WGS) entry which is preliminary data.</text>
</comment>
<keyword evidence="7 10" id="KW-0283">Flagellar rotation</keyword>
<dbReference type="PANTHER" id="PTHR35091">
    <property type="entry name" value="FLAGELLAR PROTEIN FLIL"/>
    <property type="match status" value="1"/>
</dbReference>
<keyword evidence="11" id="KW-0282">Flagellum</keyword>
<reference evidence="11 12" key="1">
    <citation type="journal article" date="2016" name="Antonie Van Leeuwenhoek">
        <title>Dongia soli sp. nov., isolated from soil from Dokdo, Korea.</title>
        <authorList>
            <person name="Kim D.U."/>
            <person name="Lee H."/>
            <person name="Kim H."/>
            <person name="Kim S.G."/>
            <person name="Ka J.O."/>
        </authorList>
    </citation>
    <scope>NUCLEOTIDE SEQUENCE [LARGE SCALE GENOMIC DNA]</scope>
    <source>
        <strain evidence="11 12">D78</strain>
    </source>
</reference>
<dbReference type="InterPro" id="IPR005503">
    <property type="entry name" value="FliL"/>
</dbReference>
<comment type="function">
    <text evidence="1 10">Controls the rotational direction of flagella during chemotaxis.</text>
</comment>
<evidence type="ECO:0000256" key="8">
    <source>
        <dbReference type="ARBA" id="ARBA00022989"/>
    </source>
</evidence>
<evidence type="ECO:0000256" key="10">
    <source>
        <dbReference type="RuleBase" id="RU364125"/>
    </source>
</evidence>
<evidence type="ECO:0000313" key="11">
    <source>
        <dbReference type="EMBL" id="MDY0882658.1"/>
    </source>
</evidence>
<keyword evidence="11" id="KW-0969">Cilium</keyword>
<keyword evidence="4" id="KW-1003">Cell membrane</keyword>
<evidence type="ECO:0000256" key="7">
    <source>
        <dbReference type="ARBA" id="ARBA00022779"/>
    </source>
</evidence>
<dbReference type="Proteomes" id="UP001279642">
    <property type="component" value="Unassembled WGS sequence"/>
</dbReference>
<sequence>MAVTEDVVGNGVARKKLSGKKLVLFIILPLLLLGGGGVAAWFLLFPHDDKAKIAASDQANTEPADDAAENDGAPPTFIEMDEMLVNLASSGPKPNYLKLKISLELGSADDQKKLEEVVPRIIDQFQVYLRGVRVDDLQGSEGLQRLREELLMRARMAGKPVKIKDVLFKTVQVQ</sequence>
<comment type="similarity">
    <text evidence="3 10">Belongs to the FliL family.</text>
</comment>
<gene>
    <name evidence="11" type="ORF">SMD27_07380</name>
</gene>
<evidence type="ECO:0000256" key="4">
    <source>
        <dbReference type="ARBA" id="ARBA00022475"/>
    </source>
</evidence>
<keyword evidence="9 10" id="KW-0472">Membrane</keyword>
<comment type="subcellular location">
    <subcellularLocation>
        <location evidence="10">Cell inner membrane</location>
    </subcellularLocation>
    <subcellularLocation>
        <location evidence="2">Cell membrane</location>
        <topology evidence="2">Single-pass membrane protein</topology>
    </subcellularLocation>
</comment>
<evidence type="ECO:0000256" key="9">
    <source>
        <dbReference type="ARBA" id="ARBA00023136"/>
    </source>
</evidence>
<dbReference type="PANTHER" id="PTHR35091:SF2">
    <property type="entry name" value="FLAGELLAR PROTEIN FLIL"/>
    <property type="match status" value="1"/>
</dbReference>
<keyword evidence="6 10" id="KW-0812">Transmembrane</keyword>
<evidence type="ECO:0000313" key="12">
    <source>
        <dbReference type="Proteomes" id="UP001279642"/>
    </source>
</evidence>
<keyword evidence="5 10" id="KW-0145">Chemotaxis</keyword>
<evidence type="ECO:0000256" key="2">
    <source>
        <dbReference type="ARBA" id="ARBA00004162"/>
    </source>
</evidence>
<name>A0ABU5E8K9_9PROT</name>
<keyword evidence="12" id="KW-1185">Reference proteome</keyword>
<feature type="transmembrane region" description="Helical" evidence="10">
    <location>
        <begin position="22"/>
        <end position="44"/>
    </location>
</feature>
<keyword evidence="11" id="KW-0966">Cell projection</keyword>
<evidence type="ECO:0000256" key="6">
    <source>
        <dbReference type="ARBA" id="ARBA00022692"/>
    </source>
</evidence>
<dbReference type="EMBL" id="JAXCLW010000002">
    <property type="protein sequence ID" value="MDY0882658.1"/>
    <property type="molecule type" value="Genomic_DNA"/>
</dbReference>
<proteinExistence type="inferred from homology"/>
<keyword evidence="10" id="KW-0997">Cell inner membrane</keyword>
<evidence type="ECO:0000256" key="1">
    <source>
        <dbReference type="ARBA" id="ARBA00002254"/>
    </source>
</evidence>
<protein>
    <recommendedName>
        <fullName evidence="10">Flagellar protein FliL</fullName>
    </recommendedName>
</protein>
<dbReference type="RefSeq" id="WP_320507726.1">
    <property type="nucleotide sequence ID" value="NZ_JAXCLW010000002.1"/>
</dbReference>
<dbReference type="Pfam" id="PF03748">
    <property type="entry name" value="FliL"/>
    <property type="match status" value="1"/>
</dbReference>
<evidence type="ECO:0000256" key="5">
    <source>
        <dbReference type="ARBA" id="ARBA00022500"/>
    </source>
</evidence>
<accession>A0ABU5E8K9</accession>
<organism evidence="11 12">
    <name type="scientific">Dongia soli</name>
    <dbReference type="NCBI Taxonomy" id="600628"/>
    <lineage>
        <taxon>Bacteria</taxon>
        <taxon>Pseudomonadati</taxon>
        <taxon>Pseudomonadota</taxon>
        <taxon>Alphaproteobacteria</taxon>
        <taxon>Rhodospirillales</taxon>
        <taxon>Dongiaceae</taxon>
        <taxon>Dongia</taxon>
    </lineage>
</organism>
<evidence type="ECO:0000256" key="3">
    <source>
        <dbReference type="ARBA" id="ARBA00008281"/>
    </source>
</evidence>